<dbReference type="AlphaFoldDB" id="S7VPJ4"/>
<feature type="coiled-coil region" evidence="1">
    <location>
        <begin position="212"/>
        <end position="239"/>
    </location>
</feature>
<gene>
    <name evidence="2" type="ORF">ADIWIN_3292</name>
</gene>
<sequence length="365" mass="41751">MWFLIPVLSVELYTINQKTMITMKTINSILLLFLISCAHLSAQHRGNYNEITQDISRQNILSSGNAQIYNPTAKKQINQTLHPSNILTVDVKALQNVSATTYTAIFNVSQMGPSAEITNQLMKARIDQIKNRLNAKGITQNNIAIDVISFIPIYEVEVTKKLFSKTYTEVPKGFELQQNIHIQFTKTNQFEAILEACAQSEVYNLVKVDYYIENIQDVYKNLQDQLLKLIEEKKAYYKVLGFDMSDYNVAIADDKYCYFPKDFYQSYQAYNSTSVEALDKNKGVTTAKKQTSYYYQPLTYENYDVVINPSILEPVVQIGMNIKLAFTPKPIEKAALPIVETKIDHKYYVISPNGTIDVKELNTKK</sequence>
<keyword evidence="3" id="KW-1185">Reference proteome</keyword>
<accession>S7VPJ4</accession>
<comment type="caution">
    <text evidence="2">The sequence shown here is derived from an EMBL/GenBank/DDBJ whole genome shotgun (WGS) entry which is preliminary data.</text>
</comment>
<dbReference type="eggNOG" id="COG2968">
    <property type="taxonomic scope" value="Bacteria"/>
</dbReference>
<dbReference type="Pfam" id="PF04402">
    <property type="entry name" value="SIMPL"/>
    <property type="match status" value="1"/>
</dbReference>
<name>S7VPJ4_9FLAO</name>
<protein>
    <recommendedName>
        <fullName evidence="4">SIMPL domain-containing protein</fullName>
    </recommendedName>
</protein>
<evidence type="ECO:0000313" key="3">
    <source>
        <dbReference type="Proteomes" id="UP000014962"/>
    </source>
</evidence>
<dbReference type="InterPro" id="IPR007497">
    <property type="entry name" value="SIMPL/DUF541"/>
</dbReference>
<dbReference type="Proteomes" id="UP000014962">
    <property type="component" value="Unassembled WGS sequence"/>
</dbReference>
<organism evidence="2 3">
    <name type="scientific">Winogradskyella psychrotolerans RS-3</name>
    <dbReference type="NCBI Taxonomy" id="641526"/>
    <lineage>
        <taxon>Bacteria</taxon>
        <taxon>Pseudomonadati</taxon>
        <taxon>Bacteroidota</taxon>
        <taxon>Flavobacteriia</taxon>
        <taxon>Flavobacteriales</taxon>
        <taxon>Flavobacteriaceae</taxon>
        <taxon>Winogradskyella</taxon>
    </lineage>
</organism>
<evidence type="ECO:0000256" key="1">
    <source>
        <dbReference type="SAM" id="Coils"/>
    </source>
</evidence>
<evidence type="ECO:0008006" key="4">
    <source>
        <dbReference type="Google" id="ProtNLM"/>
    </source>
</evidence>
<dbReference type="STRING" id="641526.ADIWIN_3292"/>
<reference evidence="2 3" key="1">
    <citation type="journal article" date="2013" name="Genome Announc.">
        <title>Draft Genome Sequence of Winogradskyella psychrotolerans RS-3T, Isolated from the Marine Transect of Kongsfjorden, Ny-Alesund, Svalbard, Arctic Ocean.</title>
        <authorList>
            <person name="Kumar Pinnaka A."/>
            <person name="Ara S."/>
            <person name="Singh A."/>
            <person name="Shivaji S."/>
        </authorList>
    </citation>
    <scope>NUCLEOTIDE SEQUENCE [LARGE SCALE GENOMIC DNA]</scope>
    <source>
        <strain evidence="2 3">RS-3</strain>
    </source>
</reference>
<keyword evidence="1" id="KW-0175">Coiled coil</keyword>
<proteinExistence type="predicted"/>
<evidence type="ECO:0000313" key="2">
    <source>
        <dbReference type="EMBL" id="EPR71247.1"/>
    </source>
</evidence>
<dbReference type="Gene3D" id="3.30.70.2970">
    <property type="entry name" value="Protein of unknown function (DUF541), domain 2"/>
    <property type="match status" value="1"/>
</dbReference>
<dbReference type="EMBL" id="ATMR01000164">
    <property type="protein sequence ID" value="EPR71247.1"/>
    <property type="molecule type" value="Genomic_DNA"/>
</dbReference>
<dbReference type="PATRIC" id="fig|641526.4.peg.3265"/>